<feature type="region of interest" description="Disordered" evidence="1">
    <location>
        <begin position="96"/>
        <end position="169"/>
    </location>
</feature>
<feature type="compositionally biased region" description="Basic and acidic residues" evidence="1">
    <location>
        <begin position="383"/>
        <end position="393"/>
    </location>
</feature>
<evidence type="ECO:0000313" key="2">
    <source>
        <dbReference type="EMBL" id="KAJ9149585.1"/>
    </source>
</evidence>
<feature type="compositionally biased region" description="Acidic residues" evidence="1">
    <location>
        <begin position="467"/>
        <end position="478"/>
    </location>
</feature>
<feature type="compositionally biased region" description="Low complexity" evidence="1">
    <location>
        <begin position="395"/>
        <end position="408"/>
    </location>
</feature>
<feature type="region of interest" description="Disordered" evidence="1">
    <location>
        <begin position="383"/>
        <end position="638"/>
    </location>
</feature>
<dbReference type="InterPro" id="IPR013783">
    <property type="entry name" value="Ig-like_fold"/>
</dbReference>
<feature type="compositionally biased region" description="Polar residues" evidence="1">
    <location>
        <begin position="621"/>
        <end position="637"/>
    </location>
</feature>
<feature type="compositionally biased region" description="Basic and acidic residues" evidence="1">
    <location>
        <begin position="281"/>
        <end position="298"/>
    </location>
</feature>
<name>A0AA38S598_9PEZI</name>
<feature type="region of interest" description="Disordered" evidence="1">
    <location>
        <begin position="271"/>
        <end position="307"/>
    </location>
</feature>
<feature type="compositionally biased region" description="Basic and acidic residues" evidence="1">
    <location>
        <begin position="148"/>
        <end position="158"/>
    </location>
</feature>
<feature type="compositionally biased region" description="Basic and acidic residues" evidence="1">
    <location>
        <begin position="513"/>
        <end position="524"/>
    </location>
</feature>
<feature type="compositionally biased region" description="Acidic residues" evidence="1">
    <location>
        <begin position="325"/>
        <end position="342"/>
    </location>
</feature>
<dbReference type="SUPFAM" id="SSF81296">
    <property type="entry name" value="E set domains"/>
    <property type="match status" value="1"/>
</dbReference>
<keyword evidence="3" id="KW-1185">Reference proteome</keyword>
<feature type="compositionally biased region" description="Basic and acidic residues" evidence="1">
    <location>
        <begin position="122"/>
        <end position="139"/>
    </location>
</feature>
<comment type="caution">
    <text evidence="2">The sequence shown here is derived from an EMBL/GenBank/DDBJ whole genome shotgun (WGS) entry which is preliminary data.</text>
</comment>
<evidence type="ECO:0000256" key="1">
    <source>
        <dbReference type="SAM" id="MobiDB-lite"/>
    </source>
</evidence>
<feature type="region of interest" description="Disordered" evidence="1">
    <location>
        <begin position="325"/>
        <end position="365"/>
    </location>
</feature>
<dbReference type="InterPro" id="IPR014756">
    <property type="entry name" value="Ig_E-set"/>
</dbReference>
<proteinExistence type="predicted"/>
<gene>
    <name evidence="2" type="ORF">NKR19_g5653</name>
</gene>
<evidence type="ECO:0000313" key="3">
    <source>
        <dbReference type="Proteomes" id="UP001174691"/>
    </source>
</evidence>
<reference evidence="2" key="1">
    <citation type="submission" date="2022-07" db="EMBL/GenBank/DDBJ databases">
        <title>Fungi with potential for degradation of polypropylene.</title>
        <authorList>
            <person name="Gostincar C."/>
        </authorList>
    </citation>
    <scope>NUCLEOTIDE SEQUENCE</scope>
    <source>
        <strain evidence="2">EXF-13287</strain>
    </source>
</reference>
<feature type="compositionally biased region" description="Low complexity" evidence="1">
    <location>
        <begin position="448"/>
        <end position="466"/>
    </location>
</feature>
<feature type="compositionally biased region" description="Acidic residues" evidence="1">
    <location>
        <begin position="236"/>
        <end position="245"/>
    </location>
</feature>
<dbReference type="EMBL" id="JANBVN010000079">
    <property type="protein sequence ID" value="KAJ9149585.1"/>
    <property type="molecule type" value="Genomic_DNA"/>
</dbReference>
<sequence length="715" mass="76059">MAPPKMPLTITYRHPGTQPPIFIAGEFSDPPWDPQEMEFTTDEDGEHTFKKQVFAEAGSKVQYKFRVGTGDWWVLNENAPTAMDAAGFLNNVADVPPATDLSTPAAVADKAKQIVSSGGTPDEPKDSELGSPKNHDLQAQEKPSLVDAAKELRHRIDPRPGTGISTPDFVRTAAEVADSAALLDKEDEEAEEPTVANAAKAMMSRLDPHAGSGASTPSFVKTAAEVADSAALLDKEEAEPEVTDEEAGRTGFRRMSMTPIQDVAATAAEVADTAEALDSESIPRLEVRPAEYDERDSYDFDEPAVPDNKAPLFAHECVGMELYEGDDAPDLLDDEGNSADYEEDRRPSTVVYDDDEDVDLNDPTLVKFPSNREEIIDTVRKLEGGLNEDHSDVEGLVPLSPVVGPSGPQNHDLGGDFLVSSPAVSSPIVPRGSGSGPGSRLLNLPRASLGSMSSDRSSALSLGSISEAEEAGDDEEADQPPVLSTPKPRSRRSTEDVKSPTSDDDEGVVMKAGNDKSNKSREVSSNEDTPVRSPRGDGTPRTSATETQTENSHDDASRANPEMKLVPASGATASQTSGPPSQANGESRSPCLFAQPGEGPRETVSLAGSTSTGADQPAPDNENTTLPKAADNGTQSQIRRRVAAPDRIATPSSINQAGMQAAQSGGWFRSFFRMIFVDWIGGFISRLRGGKRETLLAAGAAGILLGVAWWRNTSK</sequence>
<organism evidence="2 3">
    <name type="scientific">Coniochaeta hoffmannii</name>
    <dbReference type="NCBI Taxonomy" id="91930"/>
    <lineage>
        <taxon>Eukaryota</taxon>
        <taxon>Fungi</taxon>
        <taxon>Dikarya</taxon>
        <taxon>Ascomycota</taxon>
        <taxon>Pezizomycotina</taxon>
        <taxon>Sordariomycetes</taxon>
        <taxon>Sordariomycetidae</taxon>
        <taxon>Coniochaetales</taxon>
        <taxon>Coniochaetaceae</taxon>
        <taxon>Coniochaeta</taxon>
    </lineage>
</organism>
<dbReference type="Gene3D" id="2.60.40.10">
    <property type="entry name" value="Immunoglobulins"/>
    <property type="match status" value="1"/>
</dbReference>
<dbReference type="AlphaFoldDB" id="A0AA38S598"/>
<protein>
    <recommendedName>
        <fullName evidence="4">AMP-activated protein kinase glycogen-binding domain-containing protein</fullName>
    </recommendedName>
</protein>
<dbReference type="Proteomes" id="UP001174691">
    <property type="component" value="Unassembled WGS sequence"/>
</dbReference>
<feature type="compositionally biased region" description="Low complexity" evidence="1">
    <location>
        <begin position="419"/>
        <end position="432"/>
    </location>
</feature>
<dbReference type="CDD" id="cd02859">
    <property type="entry name" value="E_set_AMPKbeta_like_N"/>
    <property type="match status" value="1"/>
</dbReference>
<feature type="compositionally biased region" description="Polar residues" evidence="1">
    <location>
        <begin position="540"/>
        <end position="550"/>
    </location>
</feature>
<feature type="compositionally biased region" description="Polar residues" evidence="1">
    <location>
        <begin position="571"/>
        <end position="587"/>
    </location>
</feature>
<evidence type="ECO:0008006" key="4">
    <source>
        <dbReference type="Google" id="ProtNLM"/>
    </source>
</evidence>
<accession>A0AA38S598</accession>
<feature type="region of interest" description="Disordered" evidence="1">
    <location>
        <begin position="231"/>
        <end position="255"/>
    </location>
</feature>